<accession>A0A914RD56</accession>
<protein>
    <submittedName>
        <fullName evidence="2">Uncharacterized protein</fullName>
    </submittedName>
</protein>
<evidence type="ECO:0000313" key="2">
    <source>
        <dbReference type="WBParaSite" id="PEQ_0000443301-mRNA-1"/>
    </source>
</evidence>
<sequence length="45" mass="5038">MVSTVLIALDWSPGALLMQQGRLVTRSQLQTLLFAYFLPITNKMA</sequence>
<dbReference type="Proteomes" id="UP000887564">
    <property type="component" value="Unplaced"/>
</dbReference>
<organism evidence="1 2">
    <name type="scientific">Parascaris equorum</name>
    <name type="common">Equine roundworm</name>
    <dbReference type="NCBI Taxonomy" id="6256"/>
    <lineage>
        <taxon>Eukaryota</taxon>
        <taxon>Metazoa</taxon>
        <taxon>Ecdysozoa</taxon>
        <taxon>Nematoda</taxon>
        <taxon>Chromadorea</taxon>
        <taxon>Rhabditida</taxon>
        <taxon>Spirurina</taxon>
        <taxon>Ascaridomorpha</taxon>
        <taxon>Ascaridoidea</taxon>
        <taxon>Ascarididae</taxon>
        <taxon>Parascaris</taxon>
    </lineage>
</organism>
<proteinExistence type="predicted"/>
<keyword evidence="1" id="KW-1185">Reference proteome</keyword>
<evidence type="ECO:0000313" key="1">
    <source>
        <dbReference type="Proteomes" id="UP000887564"/>
    </source>
</evidence>
<name>A0A914RD56_PAREQ</name>
<reference evidence="2" key="1">
    <citation type="submission" date="2022-11" db="UniProtKB">
        <authorList>
            <consortium name="WormBaseParasite"/>
        </authorList>
    </citation>
    <scope>IDENTIFICATION</scope>
</reference>
<dbReference type="WBParaSite" id="PEQ_0000443301-mRNA-1">
    <property type="protein sequence ID" value="PEQ_0000443301-mRNA-1"/>
    <property type="gene ID" value="PEQ_0000443301"/>
</dbReference>
<dbReference type="AlphaFoldDB" id="A0A914RD56"/>